<gene>
    <name evidence="5" type="ORF">J4557_42985</name>
</gene>
<dbReference type="RefSeq" id="WP_208272597.1">
    <property type="nucleotide sequence ID" value="NZ_BAAAGM010000075.1"/>
</dbReference>
<evidence type="ECO:0000259" key="4">
    <source>
        <dbReference type="Pfam" id="PF22725"/>
    </source>
</evidence>
<organism evidence="5 6">
    <name type="scientific">Actinomadura nitritigenes</name>
    <dbReference type="NCBI Taxonomy" id="134602"/>
    <lineage>
        <taxon>Bacteria</taxon>
        <taxon>Bacillati</taxon>
        <taxon>Actinomycetota</taxon>
        <taxon>Actinomycetes</taxon>
        <taxon>Streptosporangiales</taxon>
        <taxon>Thermomonosporaceae</taxon>
        <taxon>Actinomadura</taxon>
    </lineage>
</organism>
<comment type="caution">
    <text evidence="5">The sequence shown here is derived from an EMBL/GenBank/DDBJ whole genome shotgun (WGS) entry which is preliminary data.</text>
</comment>
<proteinExistence type="predicted"/>
<evidence type="ECO:0000313" key="5">
    <source>
        <dbReference type="EMBL" id="MBO2444304.1"/>
    </source>
</evidence>
<evidence type="ECO:0000313" key="6">
    <source>
        <dbReference type="Proteomes" id="UP000666915"/>
    </source>
</evidence>
<keyword evidence="6" id="KW-1185">Reference proteome</keyword>
<dbReference type="SUPFAM" id="SSF55347">
    <property type="entry name" value="Glyceraldehyde-3-phosphate dehydrogenase-like, C-terminal domain"/>
    <property type="match status" value="1"/>
</dbReference>
<name>A0ABS3RDK4_9ACTN</name>
<dbReference type="InterPro" id="IPR036291">
    <property type="entry name" value="NAD(P)-bd_dom_sf"/>
</dbReference>
<dbReference type="Pfam" id="PF22725">
    <property type="entry name" value="GFO_IDH_MocA_C3"/>
    <property type="match status" value="1"/>
</dbReference>
<keyword evidence="1" id="KW-0560">Oxidoreductase</keyword>
<dbReference type="SUPFAM" id="SSF51735">
    <property type="entry name" value="NAD(P)-binding Rossmann-fold domains"/>
    <property type="match status" value="1"/>
</dbReference>
<dbReference type="PANTHER" id="PTHR43818:SF11">
    <property type="entry name" value="BCDNA.GH03377"/>
    <property type="match status" value="1"/>
</dbReference>
<protein>
    <submittedName>
        <fullName evidence="5">Gfo/Idh/MocA family oxidoreductase</fullName>
    </submittedName>
</protein>
<dbReference type="InterPro" id="IPR000683">
    <property type="entry name" value="Gfo/Idh/MocA-like_OxRdtase_N"/>
</dbReference>
<feature type="domain" description="Gfo/Idh/MocA-like oxidoreductase N-terminal" evidence="3">
    <location>
        <begin position="2"/>
        <end position="121"/>
    </location>
</feature>
<dbReference type="Pfam" id="PF01408">
    <property type="entry name" value="GFO_IDH_MocA"/>
    <property type="match status" value="1"/>
</dbReference>
<feature type="region of interest" description="Disordered" evidence="2">
    <location>
        <begin position="339"/>
        <end position="360"/>
    </location>
</feature>
<dbReference type="Gene3D" id="3.30.360.10">
    <property type="entry name" value="Dihydrodipicolinate Reductase, domain 2"/>
    <property type="match status" value="1"/>
</dbReference>
<dbReference type="EMBL" id="JAGEOK010000044">
    <property type="protein sequence ID" value="MBO2444304.1"/>
    <property type="molecule type" value="Genomic_DNA"/>
</dbReference>
<sequence length="360" mass="38837">MIRLGIIGCGRISDLHAQAYLDHPEATIVAVADPDAGNLAMRGAAWGVPESARYQDHRDLLARPDVDAVEILVPHHLHVPITLDAMAAGKHVSLQKPMALSIDDALMMVKAGHEHGVTFKVFENFVFYPPVVRAKELVENGEIGDVLSIRIKSNAGWSPTAWEVPAAASAWRIDPEKCGGGPLVFDDGHHKFAIAWHFLGLADRVHAFIGSWMGVLDSPSVVSWRHPGGQVGSLEVVYSPELQLHTVQYAQDDRVEITGTKGVIWVTRGHGRMLDAPPVVLYRDGETRGFSDMPTGWETSFHRSGQHFVDALINGTAPSLTGEQGAEVLAFALAAQESSRTGTAVSPQADDLGAGETRHG</sequence>
<dbReference type="InterPro" id="IPR050463">
    <property type="entry name" value="Gfo/Idh/MocA_oxidrdct_glycsds"/>
</dbReference>
<accession>A0ABS3RDK4</accession>
<evidence type="ECO:0000256" key="1">
    <source>
        <dbReference type="ARBA" id="ARBA00023002"/>
    </source>
</evidence>
<evidence type="ECO:0000259" key="3">
    <source>
        <dbReference type="Pfam" id="PF01408"/>
    </source>
</evidence>
<dbReference type="Proteomes" id="UP000666915">
    <property type="component" value="Unassembled WGS sequence"/>
</dbReference>
<dbReference type="PANTHER" id="PTHR43818">
    <property type="entry name" value="BCDNA.GH03377"/>
    <property type="match status" value="1"/>
</dbReference>
<dbReference type="InterPro" id="IPR055170">
    <property type="entry name" value="GFO_IDH_MocA-like_dom"/>
</dbReference>
<dbReference type="Gene3D" id="3.40.50.720">
    <property type="entry name" value="NAD(P)-binding Rossmann-like Domain"/>
    <property type="match status" value="1"/>
</dbReference>
<evidence type="ECO:0000256" key="2">
    <source>
        <dbReference type="SAM" id="MobiDB-lite"/>
    </source>
</evidence>
<reference evidence="5 6" key="1">
    <citation type="submission" date="2021-03" db="EMBL/GenBank/DDBJ databases">
        <authorList>
            <person name="Kanchanasin P."/>
            <person name="Saeng-In P."/>
            <person name="Phongsopitanun W."/>
            <person name="Yuki M."/>
            <person name="Kudo T."/>
            <person name="Ohkuma M."/>
            <person name="Tanasupawat S."/>
        </authorList>
    </citation>
    <scope>NUCLEOTIDE SEQUENCE [LARGE SCALE GENOMIC DNA]</scope>
    <source>
        <strain evidence="5 6">L46</strain>
    </source>
</reference>
<feature type="domain" description="GFO/IDH/MocA-like oxidoreductase" evidence="4">
    <location>
        <begin position="132"/>
        <end position="264"/>
    </location>
</feature>